<evidence type="ECO:0000256" key="1">
    <source>
        <dbReference type="SAM" id="SignalP"/>
    </source>
</evidence>
<organism evidence="2 3">
    <name type="scientific">Mycobacterium tuberculosis</name>
    <dbReference type="NCBI Taxonomy" id="1773"/>
    <lineage>
        <taxon>Bacteria</taxon>
        <taxon>Bacillati</taxon>
        <taxon>Actinomycetota</taxon>
        <taxon>Actinomycetes</taxon>
        <taxon>Mycobacteriales</taxon>
        <taxon>Mycobacteriaceae</taxon>
        <taxon>Mycobacterium</taxon>
        <taxon>Mycobacterium tuberculosis complex</taxon>
    </lineage>
</organism>
<sequence>MIALTVITPATSSASILLPTIADAAAPTARIGVSGSASSWRVATASCAKVRAGPRSGAITGS</sequence>
<gene>
    <name evidence="2" type="ORF">ERS027659_05042</name>
</gene>
<evidence type="ECO:0000313" key="2">
    <source>
        <dbReference type="EMBL" id="CKU08437.1"/>
    </source>
</evidence>
<name>A0A655AVD8_MYCTX</name>
<proteinExistence type="predicted"/>
<dbReference type="EMBL" id="CNFT01002234">
    <property type="protein sequence ID" value="CKU08437.1"/>
    <property type="molecule type" value="Genomic_DNA"/>
</dbReference>
<evidence type="ECO:0000313" key="3">
    <source>
        <dbReference type="Proteomes" id="UP000050164"/>
    </source>
</evidence>
<keyword evidence="1" id="KW-0732">Signal</keyword>
<accession>A0A655AVD8</accession>
<feature type="signal peptide" evidence="1">
    <location>
        <begin position="1"/>
        <end position="24"/>
    </location>
</feature>
<dbReference type="AlphaFoldDB" id="A0A655AVD8"/>
<protein>
    <submittedName>
        <fullName evidence="2">Uncharacterized protein</fullName>
    </submittedName>
</protein>
<feature type="chain" id="PRO_5024787605" evidence="1">
    <location>
        <begin position="25"/>
        <end position="62"/>
    </location>
</feature>
<dbReference type="Proteomes" id="UP000050164">
    <property type="component" value="Unassembled WGS sequence"/>
</dbReference>
<reference evidence="2 3" key="1">
    <citation type="submission" date="2015-03" db="EMBL/GenBank/DDBJ databases">
        <authorList>
            <consortium name="Pathogen Informatics"/>
        </authorList>
    </citation>
    <scope>NUCLEOTIDE SEQUENCE [LARGE SCALE GENOMIC DNA]</scope>
    <source>
        <strain evidence="2 3">Bir 185</strain>
    </source>
</reference>